<dbReference type="HAMAP" id="MF_01039">
    <property type="entry name" value="PGAM_GpmA"/>
    <property type="match status" value="1"/>
</dbReference>
<dbReference type="InterPro" id="IPR005952">
    <property type="entry name" value="Phosphogly_mut1"/>
</dbReference>
<comment type="caution">
    <text evidence="6">The sequence shown here is derived from an EMBL/GenBank/DDBJ whole genome shotgun (WGS) entry which is preliminary data.</text>
</comment>
<evidence type="ECO:0000313" key="7">
    <source>
        <dbReference type="Proteomes" id="UP000820669"/>
    </source>
</evidence>
<evidence type="ECO:0000313" key="6">
    <source>
        <dbReference type="EMBL" id="NMH98028.1"/>
    </source>
</evidence>
<feature type="binding site" evidence="4">
    <location>
        <begin position="117"/>
        <end position="118"/>
    </location>
    <ligand>
        <name>substrate</name>
    </ligand>
</feature>
<dbReference type="GO" id="GO:0004619">
    <property type="term" value="F:phosphoglycerate mutase activity"/>
    <property type="evidence" value="ECO:0007669"/>
    <property type="project" value="UniProtKB-EC"/>
</dbReference>
<gene>
    <name evidence="4" type="primary">gpmA</name>
    <name evidence="6" type="ORF">HF526_12005</name>
</gene>
<comment type="catalytic activity">
    <reaction evidence="4 5">
        <text>(2R)-2-phosphoglycerate = (2R)-3-phosphoglycerate</text>
        <dbReference type="Rhea" id="RHEA:15901"/>
        <dbReference type="ChEBI" id="CHEBI:58272"/>
        <dbReference type="ChEBI" id="CHEBI:58289"/>
        <dbReference type="EC" id="5.4.2.11"/>
    </reaction>
</comment>
<keyword evidence="3 4" id="KW-0413">Isomerase</keyword>
<sequence>MSAMGTLVLLRHGQSVWNAENLFTGWVDVPLSDTGEQEARRGGVLLRETGLLPDVVHTSLLRRAISTANIALDAADRHWIPVRRDWRLNERHYGALQGKDKKQTLQAYGEEQFMLWRRSYDVPPPPIELGTEFSQDGDPRYADLGDAIPRTECLADVVARFLPYWEEAVVPDLRAGKVVLLAAHGNSLRALVKHLDGVSDTDIAGLNIPTGIPLRYDLDADLRPTNPGGTYLDPDAAAEAITAVANQGR</sequence>
<dbReference type="CDD" id="cd07067">
    <property type="entry name" value="HP_PGM_like"/>
    <property type="match status" value="1"/>
</dbReference>
<dbReference type="SUPFAM" id="SSF53254">
    <property type="entry name" value="Phosphoglycerate mutase-like"/>
    <property type="match status" value="1"/>
</dbReference>
<dbReference type="InterPro" id="IPR001345">
    <property type="entry name" value="PG/BPGM_mutase_AS"/>
</dbReference>
<dbReference type="Proteomes" id="UP000820669">
    <property type="component" value="Unassembled WGS sequence"/>
</dbReference>
<feature type="binding site" evidence="4">
    <location>
        <begin position="185"/>
        <end position="186"/>
    </location>
    <ligand>
        <name>substrate</name>
    </ligand>
</feature>
<dbReference type="NCBIfam" id="TIGR01258">
    <property type="entry name" value="pgm_1"/>
    <property type="match status" value="1"/>
</dbReference>
<dbReference type="RefSeq" id="WP_169381531.1">
    <property type="nucleotide sequence ID" value="NZ_JAAXLA010000018.1"/>
</dbReference>
<feature type="active site" description="Tele-phosphohistidine intermediate" evidence="4">
    <location>
        <position position="12"/>
    </location>
</feature>
<keyword evidence="4" id="KW-0312">Gluconeogenesis</keyword>
<comment type="pathway">
    <text evidence="4 5">Carbohydrate degradation; glycolysis; pyruvate from D-glyceraldehyde 3-phosphate: step 3/5.</text>
</comment>
<accession>A0ABX1SC08</accession>
<dbReference type="NCBIfam" id="NF010713">
    <property type="entry name" value="PRK14115.1"/>
    <property type="match status" value="1"/>
</dbReference>
<feature type="active site" description="Proton donor/acceptor" evidence="4">
    <location>
        <position position="90"/>
    </location>
</feature>
<evidence type="ECO:0000256" key="1">
    <source>
        <dbReference type="ARBA" id="ARBA00006717"/>
    </source>
</evidence>
<feature type="site" description="Transition state stabilizer" evidence="4">
    <location>
        <position position="184"/>
    </location>
</feature>
<organism evidence="6 7">
    <name type="scientific">Pseudonocardia acidicola</name>
    <dbReference type="NCBI Taxonomy" id="2724939"/>
    <lineage>
        <taxon>Bacteria</taxon>
        <taxon>Bacillati</taxon>
        <taxon>Actinomycetota</taxon>
        <taxon>Actinomycetes</taxon>
        <taxon>Pseudonocardiales</taxon>
        <taxon>Pseudonocardiaceae</taxon>
        <taxon>Pseudonocardia</taxon>
    </lineage>
</organism>
<reference evidence="6 7" key="1">
    <citation type="submission" date="2020-04" db="EMBL/GenBank/DDBJ databases">
        <authorList>
            <person name="Klaysubun C."/>
            <person name="Duangmal K."/>
            <person name="Lipun K."/>
        </authorList>
    </citation>
    <scope>NUCLEOTIDE SEQUENCE [LARGE SCALE GENOMIC DNA]</scope>
    <source>
        <strain evidence="6 7">K10HN5</strain>
    </source>
</reference>
<dbReference type="EMBL" id="JAAXLA010000018">
    <property type="protein sequence ID" value="NMH98028.1"/>
    <property type="molecule type" value="Genomic_DNA"/>
</dbReference>
<dbReference type="Pfam" id="PF00300">
    <property type="entry name" value="His_Phos_1"/>
    <property type="match status" value="1"/>
</dbReference>
<protein>
    <recommendedName>
        <fullName evidence="4 5">2,3-bisphosphoglycerate-dependent phosphoglycerate mutase</fullName>
        <shortName evidence="4">BPG-dependent PGAM</shortName>
        <shortName evidence="4">PGAM</shortName>
        <shortName evidence="4">Phosphoglyceromutase</shortName>
        <shortName evidence="4">dPGM</shortName>
        <ecNumber evidence="4 5">5.4.2.11</ecNumber>
    </recommendedName>
</protein>
<keyword evidence="2 4" id="KW-0324">Glycolysis</keyword>
<feature type="binding site" evidence="4">
    <location>
        <position position="63"/>
    </location>
    <ligand>
        <name>substrate</name>
    </ligand>
</feature>
<dbReference type="Gene3D" id="3.40.50.1240">
    <property type="entry name" value="Phosphoglycerate mutase-like"/>
    <property type="match status" value="1"/>
</dbReference>
<keyword evidence="7" id="KW-1185">Reference proteome</keyword>
<dbReference type="NCBIfam" id="NF010718">
    <property type="entry name" value="PRK14120.1"/>
    <property type="match status" value="1"/>
</dbReference>
<comment type="similarity">
    <text evidence="1 4">Belongs to the phosphoglycerate mutase family. BPG-dependent PGAM subfamily.</text>
</comment>
<evidence type="ECO:0000256" key="4">
    <source>
        <dbReference type="HAMAP-Rule" id="MF_01039"/>
    </source>
</evidence>
<evidence type="ECO:0000256" key="2">
    <source>
        <dbReference type="ARBA" id="ARBA00023152"/>
    </source>
</evidence>
<dbReference type="PROSITE" id="PS00175">
    <property type="entry name" value="PG_MUTASE"/>
    <property type="match status" value="1"/>
</dbReference>
<dbReference type="EC" id="5.4.2.11" evidence="4 5"/>
<feature type="binding site" evidence="4">
    <location>
        <begin position="24"/>
        <end position="25"/>
    </location>
    <ligand>
        <name>substrate</name>
    </ligand>
</feature>
<feature type="binding site" evidence="4">
    <location>
        <begin position="11"/>
        <end position="18"/>
    </location>
    <ligand>
        <name>substrate</name>
    </ligand>
</feature>
<comment type="function">
    <text evidence="4 5">Catalyzes the interconversion of 2-phosphoglycerate and 3-phosphoglycerate.</text>
</comment>
<dbReference type="PIRSF" id="PIRSF000709">
    <property type="entry name" value="6PFK_2-Ptase"/>
    <property type="match status" value="1"/>
</dbReference>
<dbReference type="InterPro" id="IPR029033">
    <property type="entry name" value="His_PPase_superfam"/>
</dbReference>
<feature type="binding site" evidence="4">
    <location>
        <begin position="90"/>
        <end position="93"/>
    </location>
    <ligand>
        <name>substrate</name>
    </ligand>
</feature>
<feature type="binding site" evidence="4">
    <location>
        <position position="101"/>
    </location>
    <ligand>
        <name>substrate</name>
    </ligand>
</feature>
<proteinExistence type="inferred from homology"/>
<dbReference type="PANTHER" id="PTHR11931">
    <property type="entry name" value="PHOSPHOGLYCERATE MUTASE"/>
    <property type="match status" value="1"/>
</dbReference>
<dbReference type="SMART" id="SM00855">
    <property type="entry name" value="PGAM"/>
    <property type="match status" value="1"/>
</dbReference>
<evidence type="ECO:0000256" key="5">
    <source>
        <dbReference type="RuleBase" id="RU004512"/>
    </source>
</evidence>
<evidence type="ECO:0000256" key="3">
    <source>
        <dbReference type="ARBA" id="ARBA00023235"/>
    </source>
</evidence>
<dbReference type="InterPro" id="IPR013078">
    <property type="entry name" value="His_Pase_superF_clade-1"/>
</dbReference>
<name>A0ABX1SC08_9PSEU</name>